<gene>
    <name evidence="2" type="ORF">DI599_08940</name>
</gene>
<protein>
    <submittedName>
        <fullName evidence="2">Uncharacterized protein</fullName>
    </submittedName>
</protein>
<evidence type="ECO:0000256" key="1">
    <source>
        <dbReference type="SAM" id="MobiDB-lite"/>
    </source>
</evidence>
<dbReference type="AlphaFoldDB" id="A0A2W5D336"/>
<reference evidence="2 3" key="1">
    <citation type="submission" date="2017-08" db="EMBL/GenBank/DDBJ databases">
        <title>Infants hospitalized years apart are colonized by the same room-sourced microbial strains.</title>
        <authorList>
            <person name="Brooks B."/>
            <person name="Olm M.R."/>
            <person name="Firek B.A."/>
            <person name="Baker R."/>
            <person name="Thomas B.C."/>
            <person name="Morowitz M.J."/>
            <person name="Banfield J.F."/>
        </authorList>
    </citation>
    <scope>NUCLEOTIDE SEQUENCE [LARGE SCALE GENOMIC DNA]</scope>
    <source>
        <strain evidence="2">S2_009_000_R2_77</strain>
    </source>
</reference>
<proteinExistence type="predicted"/>
<sequence>MHAFPTLGRSSARSKAGATFRVPSGDFPEQLDLFPASARQVRTQTAARVGVSGGFTRGHLHLACSSERQGYSRLPDDLRRCLCASLGAHVPPRVFSRTPFPV</sequence>
<accession>A0A2W5D336</accession>
<evidence type="ECO:0000313" key="3">
    <source>
        <dbReference type="Proteomes" id="UP000249198"/>
    </source>
</evidence>
<evidence type="ECO:0000313" key="2">
    <source>
        <dbReference type="EMBL" id="PZP24134.1"/>
    </source>
</evidence>
<name>A0A2W5D336_9PSED</name>
<dbReference type="Proteomes" id="UP000249198">
    <property type="component" value="Unassembled WGS sequence"/>
</dbReference>
<organism evidence="2 3">
    <name type="scientific">Pseudomonas kuykendallii</name>
    <dbReference type="NCBI Taxonomy" id="1007099"/>
    <lineage>
        <taxon>Bacteria</taxon>
        <taxon>Pseudomonadati</taxon>
        <taxon>Pseudomonadota</taxon>
        <taxon>Gammaproteobacteria</taxon>
        <taxon>Pseudomonadales</taxon>
        <taxon>Pseudomonadaceae</taxon>
        <taxon>Pseudomonas</taxon>
    </lineage>
</organism>
<dbReference type="EMBL" id="QFOH01000010">
    <property type="protein sequence ID" value="PZP24134.1"/>
    <property type="molecule type" value="Genomic_DNA"/>
</dbReference>
<comment type="caution">
    <text evidence="2">The sequence shown here is derived from an EMBL/GenBank/DDBJ whole genome shotgun (WGS) entry which is preliminary data.</text>
</comment>
<feature type="region of interest" description="Disordered" evidence="1">
    <location>
        <begin position="1"/>
        <end position="21"/>
    </location>
</feature>